<dbReference type="AlphaFoldDB" id="A0A382GDZ4"/>
<dbReference type="PANTHER" id="PTHR10434">
    <property type="entry name" value="1-ACYL-SN-GLYCEROL-3-PHOSPHATE ACYLTRANSFERASE"/>
    <property type="match status" value="1"/>
</dbReference>
<dbReference type="GO" id="GO:0006654">
    <property type="term" value="P:phosphatidic acid biosynthetic process"/>
    <property type="evidence" value="ECO:0007669"/>
    <property type="project" value="TreeGrafter"/>
</dbReference>
<dbReference type="CDD" id="cd07989">
    <property type="entry name" value="LPLAT_AGPAT-like"/>
    <property type="match status" value="1"/>
</dbReference>
<keyword evidence="2" id="KW-0012">Acyltransferase</keyword>
<evidence type="ECO:0000256" key="2">
    <source>
        <dbReference type="ARBA" id="ARBA00023315"/>
    </source>
</evidence>
<evidence type="ECO:0000256" key="1">
    <source>
        <dbReference type="ARBA" id="ARBA00022679"/>
    </source>
</evidence>
<sequence>METLYPVCRYLQGLTLKAFSNFEVNGKENVPPMGPLLIISNHLSYIDPSVLSNAIPRRLRFLAKDTLFRGFPISQMLKAYGAYPITRGGADVAAIRWARTQLSGDEALVMFPEGTRSGGNLIRGKHGVVSLIQMTGTTILPVGITGTERLKMLLRVVNPTGNITVNIGAPFSLPPVEGRINRSLMKSMTDIIMERIAALLPRSYRGVYELNTNSQEG</sequence>
<dbReference type="InterPro" id="IPR002123">
    <property type="entry name" value="Plipid/glycerol_acylTrfase"/>
</dbReference>
<feature type="domain" description="Phospholipid/glycerol acyltransferase" evidence="3">
    <location>
        <begin position="36"/>
        <end position="147"/>
    </location>
</feature>
<dbReference type="GO" id="GO:0003841">
    <property type="term" value="F:1-acylglycerol-3-phosphate O-acyltransferase activity"/>
    <property type="evidence" value="ECO:0007669"/>
    <property type="project" value="TreeGrafter"/>
</dbReference>
<accession>A0A382GDZ4</accession>
<proteinExistence type="predicted"/>
<dbReference type="EMBL" id="UINC01054750">
    <property type="protein sequence ID" value="SVB72827.1"/>
    <property type="molecule type" value="Genomic_DNA"/>
</dbReference>
<dbReference type="SMART" id="SM00563">
    <property type="entry name" value="PlsC"/>
    <property type="match status" value="1"/>
</dbReference>
<dbReference type="SUPFAM" id="SSF69593">
    <property type="entry name" value="Glycerol-3-phosphate (1)-acyltransferase"/>
    <property type="match status" value="1"/>
</dbReference>
<reference evidence="4" key="1">
    <citation type="submission" date="2018-05" db="EMBL/GenBank/DDBJ databases">
        <authorList>
            <person name="Lanie J.A."/>
            <person name="Ng W.-L."/>
            <person name="Kazmierczak K.M."/>
            <person name="Andrzejewski T.M."/>
            <person name="Davidsen T.M."/>
            <person name="Wayne K.J."/>
            <person name="Tettelin H."/>
            <person name="Glass J.I."/>
            <person name="Rusch D."/>
            <person name="Podicherti R."/>
            <person name="Tsui H.-C.T."/>
            <person name="Winkler M.E."/>
        </authorList>
    </citation>
    <scope>NUCLEOTIDE SEQUENCE</scope>
</reference>
<name>A0A382GDZ4_9ZZZZ</name>
<dbReference type="Pfam" id="PF01553">
    <property type="entry name" value="Acyltransferase"/>
    <property type="match status" value="1"/>
</dbReference>
<dbReference type="PANTHER" id="PTHR10434:SF11">
    <property type="entry name" value="1-ACYL-SN-GLYCEROL-3-PHOSPHATE ACYLTRANSFERASE"/>
    <property type="match status" value="1"/>
</dbReference>
<keyword evidence="1" id="KW-0808">Transferase</keyword>
<evidence type="ECO:0000259" key="3">
    <source>
        <dbReference type="SMART" id="SM00563"/>
    </source>
</evidence>
<gene>
    <name evidence="4" type="ORF">METZ01_LOCUS225681</name>
</gene>
<evidence type="ECO:0000313" key="4">
    <source>
        <dbReference type="EMBL" id="SVB72827.1"/>
    </source>
</evidence>
<protein>
    <recommendedName>
        <fullName evidence="3">Phospholipid/glycerol acyltransferase domain-containing protein</fullName>
    </recommendedName>
</protein>
<organism evidence="4">
    <name type="scientific">marine metagenome</name>
    <dbReference type="NCBI Taxonomy" id="408172"/>
    <lineage>
        <taxon>unclassified sequences</taxon>
        <taxon>metagenomes</taxon>
        <taxon>ecological metagenomes</taxon>
    </lineage>
</organism>